<proteinExistence type="predicted"/>
<dbReference type="AlphaFoldDB" id="A0A4D6LC40"/>
<feature type="compositionally biased region" description="Low complexity" evidence="1">
    <location>
        <begin position="1"/>
        <end position="17"/>
    </location>
</feature>
<protein>
    <submittedName>
        <fullName evidence="2">Uncharacterized protein</fullName>
    </submittedName>
</protein>
<accession>A0A4D6LC40</accession>
<sequence length="111" mass="12531">MAAPFTRSPSRSTRGTTVEISATAESHRHRNRGRESAPSSFSHSWFLVSSSYLLVVRRSGADDGLQWWFAFITTTMVVRRWGILVRVHCWDGGFWFAFITGMELFDSGVVG</sequence>
<organism evidence="2 3">
    <name type="scientific">Vigna unguiculata</name>
    <name type="common">Cowpea</name>
    <dbReference type="NCBI Taxonomy" id="3917"/>
    <lineage>
        <taxon>Eukaryota</taxon>
        <taxon>Viridiplantae</taxon>
        <taxon>Streptophyta</taxon>
        <taxon>Embryophyta</taxon>
        <taxon>Tracheophyta</taxon>
        <taxon>Spermatophyta</taxon>
        <taxon>Magnoliopsida</taxon>
        <taxon>eudicotyledons</taxon>
        <taxon>Gunneridae</taxon>
        <taxon>Pentapetalae</taxon>
        <taxon>rosids</taxon>
        <taxon>fabids</taxon>
        <taxon>Fabales</taxon>
        <taxon>Fabaceae</taxon>
        <taxon>Papilionoideae</taxon>
        <taxon>50 kb inversion clade</taxon>
        <taxon>NPAAA clade</taxon>
        <taxon>indigoferoid/millettioid clade</taxon>
        <taxon>Phaseoleae</taxon>
        <taxon>Vigna</taxon>
    </lineage>
</organism>
<gene>
    <name evidence="2" type="ORF">DEO72_LG3g456</name>
</gene>
<keyword evidence="3" id="KW-1185">Reference proteome</keyword>
<evidence type="ECO:0000256" key="1">
    <source>
        <dbReference type="SAM" id="MobiDB-lite"/>
    </source>
</evidence>
<evidence type="ECO:0000313" key="2">
    <source>
        <dbReference type="EMBL" id="QCD85935.1"/>
    </source>
</evidence>
<dbReference type="EMBL" id="CP039347">
    <property type="protein sequence ID" value="QCD85935.1"/>
    <property type="molecule type" value="Genomic_DNA"/>
</dbReference>
<feature type="region of interest" description="Disordered" evidence="1">
    <location>
        <begin position="1"/>
        <end position="41"/>
    </location>
</feature>
<name>A0A4D6LC40_VIGUN</name>
<dbReference type="Proteomes" id="UP000501690">
    <property type="component" value="Linkage Group LG3"/>
</dbReference>
<evidence type="ECO:0000313" key="3">
    <source>
        <dbReference type="Proteomes" id="UP000501690"/>
    </source>
</evidence>
<reference evidence="2 3" key="1">
    <citation type="submission" date="2019-04" db="EMBL/GenBank/DDBJ databases">
        <title>An improved genome assembly and genetic linkage map for asparagus bean, Vigna unguiculata ssp. sesquipedialis.</title>
        <authorList>
            <person name="Xia Q."/>
            <person name="Zhang R."/>
            <person name="Dong Y."/>
        </authorList>
    </citation>
    <scope>NUCLEOTIDE SEQUENCE [LARGE SCALE GENOMIC DNA]</scope>
    <source>
        <tissue evidence="2">Leaf</tissue>
    </source>
</reference>